<dbReference type="Pfam" id="PF08373">
    <property type="entry name" value="RAP"/>
    <property type="match status" value="1"/>
</dbReference>
<organism evidence="2 3">
    <name type="scientific">Coccomyxa subellipsoidea</name>
    <dbReference type="NCBI Taxonomy" id="248742"/>
    <lineage>
        <taxon>Eukaryota</taxon>
        <taxon>Viridiplantae</taxon>
        <taxon>Chlorophyta</taxon>
        <taxon>core chlorophytes</taxon>
        <taxon>Trebouxiophyceae</taxon>
        <taxon>Trebouxiophyceae incertae sedis</taxon>
        <taxon>Coccomyxaceae</taxon>
        <taxon>Coccomyxa</taxon>
    </lineage>
</organism>
<protein>
    <recommendedName>
        <fullName evidence="1">RAP domain-containing protein</fullName>
    </recommendedName>
</protein>
<name>A0ABR2YNG9_9CHLO</name>
<evidence type="ECO:0000313" key="2">
    <source>
        <dbReference type="EMBL" id="KAK9908487.1"/>
    </source>
</evidence>
<proteinExistence type="predicted"/>
<evidence type="ECO:0000259" key="1">
    <source>
        <dbReference type="PROSITE" id="PS51286"/>
    </source>
</evidence>
<keyword evidence="3" id="KW-1185">Reference proteome</keyword>
<comment type="caution">
    <text evidence="2">The sequence shown here is derived from an EMBL/GenBank/DDBJ whole genome shotgun (WGS) entry which is preliminary data.</text>
</comment>
<dbReference type="Proteomes" id="UP001491310">
    <property type="component" value="Unassembled WGS sequence"/>
</dbReference>
<dbReference type="InterPro" id="IPR013584">
    <property type="entry name" value="RAP"/>
</dbReference>
<dbReference type="PROSITE" id="PS51286">
    <property type="entry name" value="RAP"/>
    <property type="match status" value="1"/>
</dbReference>
<gene>
    <name evidence="2" type="ORF">WJX75_008580</name>
</gene>
<feature type="domain" description="RAP" evidence="1">
    <location>
        <begin position="51"/>
        <end position="116"/>
    </location>
</feature>
<evidence type="ECO:0000313" key="3">
    <source>
        <dbReference type="Proteomes" id="UP001491310"/>
    </source>
</evidence>
<reference evidence="2 3" key="1">
    <citation type="journal article" date="2024" name="Nat. Commun.">
        <title>Phylogenomics reveals the evolutionary origins of lichenization in chlorophyte algae.</title>
        <authorList>
            <person name="Puginier C."/>
            <person name="Libourel C."/>
            <person name="Otte J."/>
            <person name="Skaloud P."/>
            <person name="Haon M."/>
            <person name="Grisel S."/>
            <person name="Petersen M."/>
            <person name="Berrin J.G."/>
            <person name="Delaux P.M."/>
            <person name="Dal Grande F."/>
            <person name="Keller J."/>
        </authorList>
    </citation>
    <scope>NUCLEOTIDE SEQUENCE [LARGE SCALE GENOMIC DNA]</scope>
    <source>
        <strain evidence="2 3">SAG 216-7</strain>
    </source>
</reference>
<dbReference type="EMBL" id="JALJOT010000008">
    <property type="protein sequence ID" value="KAK9908487.1"/>
    <property type="molecule type" value="Genomic_DNA"/>
</dbReference>
<accession>A0ABR2YNG9</accession>
<sequence length="148" mass="16807">MQHYSSGSRAPMRLSLTLFSFAKLNLKPRPSFAQCMVRETERRLEQLDARVAVEILSPHKMTRNTHQPVSRVLYRNACLRAWGYAIVSVPWHEWVAVCGSEKSRRAQSAKEDFLLRLLVPVLPAGAAGKDRERECVVDESVVLAQSQM</sequence>